<reference evidence="3 4" key="1">
    <citation type="submission" date="2015-07" db="EMBL/GenBank/DDBJ databases">
        <title>The genome of Melipona quadrifasciata.</title>
        <authorList>
            <person name="Pan H."/>
            <person name="Kapheim K."/>
        </authorList>
    </citation>
    <scope>NUCLEOTIDE SEQUENCE [LARGE SCALE GENOMIC DNA]</scope>
    <source>
        <strain evidence="3">0111107301</strain>
        <tissue evidence="3">Whole body</tissue>
    </source>
</reference>
<keyword evidence="4" id="KW-1185">Reference proteome</keyword>
<feature type="coiled-coil region" evidence="1">
    <location>
        <begin position="15"/>
        <end position="49"/>
    </location>
</feature>
<gene>
    <name evidence="3" type="ORF">WN51_06162</name>
</gene>
<evidence type="ECO:0000313" key="4">
    <source>
        <dbReference type="Proteomes" id="UP000053105"/>
    </source>
</evidence>
<protein>
    <submittedName>
        <fullName evidence="3">Uncharacterized protein</fullName>
    </submittedName>
</protein>
<name>A0A0N0BBZ6_9HYME</name>
<proteinExistence type="predicted"/>
<sequence>MEMDGIKWKIERHWLTILRKNNKVKKEEMDKKENRNKEKLLELKNGERNLLFKNSRKEQKSANKQQVCPKRKVAELMFEKDAGPGTQPRLQYKRSHDVDPGDSIGRAMRQSSKTSHGPDHKHHQITPAFRPLEGKGHSESQGIKELTPMR</sequence>
<evidence type="ECO:0000313" key="3">
    <source>
        <dbReference type="EMBL" id="KOX68268.1"/>
    </source>
</evidence>
<accession>A0A0N0BBZ6</accession>
<dbReference type="EMBL" id="KQ435944">
    <property type="protein sequence ID" value="KOX68268.1"/>
    <property type="molecule type" value="Genomic_DNA"/>
</dbReference>
<evidence type="ECO:0000256" key="2">
    <source>
        <dbReference type="SAM" id="MobiDB-lite"/>
    </source>
</evidence>
<organism evidence="3 4">
    <name type="scientific">Melipona quadrifasciata</name>
    <dbReference type="NCBI Taxonomy" id="166423"/>
    <lineage>
        <taxon>Eukaryota</taxon>
        <taxon>Metazoa</taxon>
        <taxon>Ecdysozoa</taxon>
        <taxon>Arthropoda</taxon>
        <taxon>Hexapoda</taxon>
        <taxon>Insecta</taxon>
        <taxon>Pterygota</taxon>
        <taxon>Neoptera</taxon>
        <taxon>Endopterygota</taxon>
        <taxon>Hymenoptera</taxon>
        <taxon>Apocrita</taxon>
        <taxon>Aculeata</taxon>
        <taxon>Apoidea</taxon>
        <taxon>Anthophila</taxon>
        <taxon>Apidae</taxon>
        <taxon>Melipona</taxon>
    </lineage>
</organism>
<feature type="region of interest" description="Disordered" evidence="2">
    <location>
        <begin position="76"/>
        <end position="150"/>
    </location>
</feature>
<keyword evidence="1" id="KW-0175">Coiled coil</keyword>
<dbReference type="AlphaFoldDB" id="A0A0N0BBZ6"/>
<dbReference type="Proteomes" id="UP000053105">
    <property type="component" value="Unassembled WGS sequence"/>
</dbReference>
<evidence type="ECO:0000256" key="1">
    <source>
        <dbReference type="SAM" id="Coils"/>
    </source>
</evidence>